<dbReference type="RefSeq" id="WP_068555003.1">
    <property type="nucleotide sequence ID" value="NZ_LOEE01000019.1"/>
</dbReference>
<protein>
    <recommendedName>
        <fullName evidence="4">Inner membrane protein</fullName>
    </recommendedName>
</protein>
<reference evidence="2 3" key="1">
    <citation type="submission" date="2015-12" db="EMBL/GenBank/DDBJ databases">
        <title>Draft genome sequence of the thermoanaerobe Thermotalea metallivorans, an isolate from the runoff channel of the Great Artesian Basin, Australia.</title>
        <authorList>
            <person name="Patel B.K."/>
        </authorList>
    </citation>
    <scope>NUCLEOTIDE SEQUENCE [LARGE SCALE GENOMIC DNA]</scope>
    <source>
        <strain evidence="2 3">B2-1</strain>
    </source>
</reference>
<keyword evidence="1" id="KW-0472">Membrane</keyword>
<dbReference type="AlphaFoldDB" id="A0A140L974"/>
<dbReference type="InterPro" id="IPR007404">
    <property type="entry name" value="YdjM-like"/>
</dbReference>
<dbReference type="PANTHER" id="PTHR40031">
    <property type="entry name" value="HYPOTHETICAL MEMBRANE SPANNING PROTEIN"/>
    <property type="match status" value="1"/>
</dbReference>
<keyword evidence="3" id="KW-1185">Reference proteome</keyword>
<feature type="transmembrane region" description="Helical" evidence="1">
    <location>
        <begin position="123"/>
        <end position="143"/>
    </location>
</feature>
<accession>A0A140L974</accession>
<evidence type="ECO:0000313" key="3">
    <source>
        <dbReference type="Proteomes" id="UP000070456"/>
    </source>
</evidence>
<feature type="transmembrane region" description="Helical" evidence="1">
    <location>
        <begin position="149"/>
        <end position="169"/>
    </location>
</feature>
<comment type="caution">
    <text evidence="2">The sequence shown here is derived from an EMBL/GenBank/DDBJ whole genome shotgun (WGS) entry which is preliminary data.</text>
</comment>
<dbReference type="EMBL" id="LOEE01000019">
    <property type="protein sequence ID" value="KXG77099.1"/>
    <property type="molecule type" value="Genomic_DNA"/>
</dbReference>
<dbReference type="InterPro" id="IPR053170">
    <property type="entry name" value="Transcription_regulator"/>
</dbReference>
<gene>
    <name evidence="2" type="ORF">AN619_06280</name>
</gene>
<evidence type="ECO:0008006" key="4">
    <source>
        <dbReference type="Google" id="ProtNLM"/>
    </source>
</evidence>
<dbReference type="PATRIC" id="fig|520762.4.peg.705"/>
<evidence type="ECO:0000313" key="2">
    <source>
        <dbReference type="EMBL" id="KXG77099.1"/>
    </source>
</evidence>
<dbReference type="PANTHER" id="PTHR40031:SF1">
    <property type="entry name" value="MEMBRANE-BOUND METAL-DEPENDENT HYDROLASE"/>
    <property type="match status" value="1"/>
</dbReference>
<sequence length="319" mass="36668">MDPVTHGVIGLAISAFSGSPVTLNNPVSLGCAIGAMSPDIDIVAKIWGDYVYLKHHRGITHSIPALLGLAGIITGGLSLLYTDFPLIQVFLWTFIGCLSHTLFDILNSYGAKLFMPFTKKKSMIGILMLYDPVITILAFLLIFVKYKTIGFYTMITVSFVLYLMARWLMKKKAGQIVVQHYSHGYKINNIEILPSLMAFHKWDFIINTNSHNIVGQVNMINKKVIERKKFKKPDQESIYLFEDTNIGKYFKEFTPNYHIVRFEEMEKIILKSIDLRYYLRDNFMHHATAVYDREKNVIISFFHPYKIHRSIPITEAEPM</sequence>
<dbReference type="OrthoDB" id="245523at2"/>
<feature type="transmembrane region" description="Helical" evidence="1">
    <location>
        <begin position="63"/>
        <end position="81"/>
    </location>
</feature>
<keyword evidence="1" id="KW-1133">Transmembrane helix</keyword>
<proteinExistence type="predicted"/>
<organism evidence="2 3">
    <name type="scientific">Thermotalea metallivorans</name>
    <dbReference type="NCBI Taxonomy" id="520762"/>
    <lineage>
        <taxon>Bacteria</taxon>
        <taxon>Bacillati</taxon>
        <taxon>Bacillota</taxon>
        <taxon>Clostridia</taxon>
        <taxon>Peptostreptococcales</taxon>
        <taxon>Thermotaleaceae</taxon>
        <taxon>Thermotalea</taxon>
    </lineage>
</organism>
<name>A0A140L974_9FIRM</name>
<keyword evidence="1" id="KW-0812">Transmembrane</keyword>
<evidence type="ECO:0000256" key="1">
    <source>
        <dbReference type="SAM" id="Phobius"/>
    </source>
</evidence>
<dbReference type="Proteomes" id="UP000070456">
    <property type="component" value="Unassembled WGS sequence"/>
</dbReference>
<feature type="transmembrane region" description="Helical" evidence="1">
    <location>
        <begin position="87"/>
        <end position="111"/>
    </location>
</feature>
<dbReference type="Pfam" id="PF04307">
    <property type="entry name" value="YdjM"/>
    <property type="match status" value="1"/>
</dbReference>
<dbReference type="STRING" id="520762.AN619_06280"/>